<dbReference type="OrthoDB" id="8913567at2"/>
<reference evidence="2 3" key="1">
    <citation type="submission" date="2019-03" db="EMBL/GenBank/DDBJ databases">
        <title>Genomic Encyclopedia of Type Strains, Phase IV (KMG-IV): sequencing the most valuable type-strain genomes for metagenomic binning, comparative biology and taxonomic classification.</title>
        <authorList>
            <person name="Goeker M."/>
        </authorList>
    </citation>
    <scope>NUCLEOTIDE SEQUENCE [LARGE SCALE GENOMIC DNA]</scope>
    <source>
        <strain evidence="2 3">DSM 100309</strain>
    </source>
</reference>
<keyword evidence="1" id="KW-0732">Signal</keyword>
<evidence type="ECO:0000313" key="2">
    <source>
        <dbReference type="EMBL" id="TCV85184.1"/>
    </source>
</evidence>
<organism evidence="2 3">
    <name type="scientific">Sulfurirhabdus autotrophica</name>
    <dbReference type="NCBI Taxonomy" id="1706046"/>
    <lineage>
        <taxon>Bacteria</taxon>
        <taxon>Pseudomonadati</taxon>
        <taxon>Pseudomonadota</taxon>
        <taxon>Betaproteobacteria</taxon>
        <taxon>Nitrosomonadales</taxon>
        <taxon>Sulfuricellaceae</taxon>
        <taxon>Sulfurirhabdus</taxon>
    </lineage>
</organism>
<evidence type="ECO:0000256" key="1">
    <source>
        <dbReference type="SAM" id="SignalP"/>
    </source>
</evidence>
<feature type="chain" id="PRO_5020763078" description="BNR repeat protein" evidence="1">
    <location>
        <begin position="26"/>
        <end position="677"/>
    </location>
</feature>
<keyword evidence="3" id="KW-1185">Reference proteome</keyword>
<comment type="caution">
    <text evidence="2">The sequence shown here is derived from an EMBL/GenBank/DDBJ whole genome shotgun (WGS) entry which is preliminary data.</text>
</comment>
<evidence type="ECO:0000313" key="3">
    <source>
        <dbReference type="Proteomes" id="UP000295367"/>
    </source>
</evidence>
<dbReference type="NCBIfam" id="NF040591">
    <property type="entry name" value="choice_anch_O"/>
    <property type="match status" value="1"/>
</dbReference>
<evidence type="ECO:0008006" key="4">
    <source>
        <dbReference type="Google" id="ProtNLM"/>
    </source>
</evidence>
<dbReference type="Gene3D" id="2.120.10.10">
    <property type="match status" value="1"/>
</dbReference>
<feature type="signal peptide" evidence="1">
    <location>
        <begin position="1"/>
        <end position="25"/>
    </location>
</feature>
<proteinExistence type="predicted"/>
<dbReference type="CDD" id="cd15482">
    <property type="entry name" value="Sialidase_non-viral"/>
    <property type="match status" value="1"/>
</dbReference>
<dbReference type="EMBL" id="SMCO01000010">
    <property type="protein sequence ID" value="TCV85184.1"/>
    <property type="molecule type" value="Genomic_DNA"/>
</dbReference>
<dbReference type="InterPro" id="IPR036278">
    <property type="entry name" value="Sialidase_sf"/>
</dbReference>
<sequence>MKINKNYSKITVALIAASVATAAIAATLIQLDAPVVVSTSDPANNAYKAKMGWISYKSSTAAAQYDVKAQILVYADGAAGSQNIWIARSIDNGATWTQQKITTSGGVSTGLITDPATLTTGTYTINHNKPNIYVAPVGVISSGKGADALLTWTSSDCTDNGNVAGDLAGPVSAQRINTVLHQPFMCLWTARSADGGVTWIKQRLTNGSLDTDEDVPAGYVKYTSDTASTGGFAITYQADPAGLKLGEAEGPGEGASGASVNPGTNVWYTFLSKAAFENTTTPFPSPTVVSDNTGVSAGDPGASRANLAISGGTAVLAYEETKGGGSTGKQIIYHSFPYATPDSSSAGTPISNPANSARRVRFLLQGNEALTDGGDAGALNATTKGVHVMLLWRETSLTTAAAASDVIMLRGIRNTALRPGSTGFLPTDIEPFAAAKNLSDPTANLGNDDNALAQRGVLRGEFAAIAYDRTPNKTQADLYQDTYNFFITRSIDGGETWSAGKNMSNITDNTIRVVEPRLVGTPGTIKLPVGTATADLSDVQNLNILYVSWGTETNAAVSVPGDIYMTRSTDKGVTYETVQLLAGGVTEQSEAQLRSPPDGKTLGALWMQRDATTGQTDVIYRNGTEGTVPDQVVTTTAGGGGGGGCIIASGKAPFDPVLPMLAGLSLIGLAVRRMRHR</sequence>
<dbReference type="RefSeq" id="WP_124945347.1">
    <property type="nucleotide sequence ID" value="NZ_BHVT01000010.1"/>
</dbReference>
<name>A0A4R3Y498_9PROT</name>
<dbReference type="Proteomes" id="UP000295367">
    <property type="component" value="Unassembled WGS sequence"/>
</dbReference>
<dbReference type="NCBIfam" id="NF033191">
    <property type="entry name" value="JDVT-CTERM"/>
    <property type="match status" value="1"/>
</dbReference>
<dbReference type="AlphaFoldDB" id="A0A4R3Y498"/>
<protein>
    <recommendedName>
        <fullName evidence="4">BNR repeat protein</fullName>
    </recommendedName>
</protein>
<accession>A0A4R3Y498</accession>
<dbReference type="SUPFAM" id="SSF50939">
    <property type="entry name" value="Sialidases"/>
    <property type="match status" value="1"/>
</dbReference>
<gene>
    <name evidence="2" type="ORF">EDC63_11073</name>
</gene>